<evidence type="ECO:0000256" key="1">
    <source>
        <dbReference type="SAM" id="MobiDB-lite"/>
    </source>
</evidence>
<dbReference type="EMBL" id="VMNW02000041">
    <property type="protein sequence ID" value="KAA9157460.1"/>
    <property type="molecule type" value="Genomic_DNA"/>
</dbReference>
<dbReference type="OrthoDB" id="3627140at2"/>
<protein>
    <recommendedName>
        <fullName evidence="4">Pyridoxamine 5'-phosphate oxidase family protein</fullName>
    </recommendedName>
</protein>
<organism evidence="2 3">
    <name type="scientific">Amycolatopsis acidicola</name>
    <dbReference type="NCBI Taxonomy" id="2596893"/>
    <lineage>
        <taxon>Bacteria</taxon>
        <taxon>Bacillati</taxon>
        <taxon>Actinomycetota</taxon>
        <taxon>Actinomycetes</taxon>
        <taxon>Pseudonocardiales</taxon>
        <taxon>Pseudonocardiaceae</taxon>
        <taxon>Amycolatopsis</taxon>
    </lineage>
</organism>
<reference evidence="2" key="1">
    <citation type="submission" date="2019-09" db="EMBL/GenBank/DDBJ databases">
        <authorList>
            <person name="Teo W.F.A."/>
            <person name="Duangmal K."/>
        </authorList>
    </citation>
    <scope>NUCLEOTIDE SEQUENCE [LARGE SCALE GENOMIC DNA]</scope>
    <source>
        <strain evidence="2">K81G1</strain>
    </source>
</reference>
<dbReference type="Proteomes" id="UP000319769">
    <property type="component" value="Unassembled WGS sequence"/>
</dbReference>
<keyword evidence="3" id="KW-1185">Reference proteome</keyword>
<evidence type="ECO:0008006" key="4">
    <source>
        <dbReference type="Google" id="ProtNLM"/>
    </source>
</evidence>
<gene>
    <name evidence="2" type="ORF">FPZ12_025145</name>
</gene>
<feature type="region of interest" description="Disordered" evidence="1">
    <location>
        <begin position="128"/>
        <end position="148"/>
    </location>
</feature>
<dbReference type="AlphaFoldDB" id="A0A5N0UXX8"/>
<sequence>MPGRTLSHHECVKRARSPERYHRARLSIDGREPERYGCFVLDDGDLLVPTGPDRSLVRAASGRPVVVTISQPGRGEPGWTITGMGLARPLVPADRPRPVPHTTGALAGRFANGIRIVMARLTGWEELPAPRIPPQREPPAQSPAVRPQ</sequence>
<feature type="compositionally biased region" description="Pro residues" evidence="1">
    <location>
        <begin position="130"/>
        <end position="141"/>
    </location>
</feature>
<accession>A0A5N0UXX8</accession>
<dbReference type="RefSeq" id="WP_144760762.1">
    <property type="nucleotide sequence ID" value="NZ_VMNW02000041.1"/>
</dbReference>
<name>A0A5N0UXX8_9PSEU</name>
<evidence type="ECO:0000313" key="3">
    <source>
        <dbReference type="Proteomes" id="UP000319769"/>
    </source>
</evidence>
<proteinExistence type="predicted"/>
<evidence type="ECO:0000313" key="2">
    <source>
        <dbReference type="EMBL" id="KAA9157460.1"/>
    </source>
</evidence>
<comment type="caution">
    <text evidence="2">The sequence shown here is derived from an EMBL/GenBank/DDBJ whole genome shotgun (WGS) entry which is preliminary data.</text>
</comment>